<keyword evidence="2" id="KW-0602">Photosynthesis</keyword>
<dbReference type="AlphaFoldDB" id="A0A097PBK8"/>
<accession>A0A097PBK8</accession>
<evidence type="ECO:0000313" key="6">
    <source>
        <dbReference type="EMBL" id="AIU44651.1"/>
    </source>
</evidence>
<evidence type="ECO:0000256" key="4">
    <source>
        <dbReference type="ARBA" id="ARBA00023276"/>
    </source>
</evidence>
<dbReference type="SUPFAM" id="SSF51735">
    <property type="entry name" value="NAD(P)-binding Rossmann-fold domains"/>
    <property type="match status" value="1"/>
</dbReference>
<name>A0A097PBK8_CYAPA</name>
<comment type="subcellular location">
    <subcellularLocation>
        <location evidence="1">Plastid</location>
    </subcellularLocation>
</comment>
<dbReference type="Pfam" id="PF05368">
    <property type="entry name" value="NmrA"/>
    <property type="match status" value="1"/>
</dbReference>
<feature type="domain" description="NmrA-like" evidence="5">
    <location>
        <begin position="3"/>
        <end position="235"/>
    </location>
</feature>
<gene>
    <name evidence="6" type="primary">ycf39</name>
</gene>
<sequence>MSLLVIGATGTLGRQIVRSALDEGYQVRCLVRNLRKASFLKEWGAKLIWGDLSQPESLLPALTGIRVIIDTSTSRSTDPASVYQVDLKGKRALIEAAKAMKIEKFIFFSILNAEKYSQVPLMRIKTTTEELLKESGLNYTIFKLCGFFQGLIGQYAVPILDQQTVWTTTESTSIAYMDTIDIARFTLRSLNLKETNNNVFPLVGARSWNSSGIIQLCERLSGQNAKVTRVPIAFLELARNASCFFEWGWNIADRLAFTEVLSKNQLFNTSMNDVYKIFKIQSTSTTILESYLQEYFSRILKRLKEINSQQNQKKKNSDLFV</sequence>
<dbReference type="InterPro" id="IPR036291">
    <property type="entry name" value="NAD(P)-bd_dom_sf"/>
</dbReference>
<geneLocation type="plastid" evidence="6"/>
<keyword evidence="3 6" id="KW-0934">Plastid</keyword>
<dbReference type="EMBL" id="KM198929">
    <property type="protein sequence ID" value="AIU44651.1"/>
    <property type="molecule type" value="Genomic_DNA"/>
</dbReference>
<dbReference type="CDD" id="cd05243">
    <property type="entry name" value="SDR_a5"/>
    <property type="match status" value="1"/>
</dbReference>
<evidence type="ECO:0000259" key="5">
    <source>
        <dbReference type="Pfam" id="PF05368"/>
    </source>
</evidence>
<evidence type="ECO:0000256" key="1">
    <source>
        <dbReference type="ARBA" id="ARBA00004474"/>
    </source>
</evidence>
<dbReference type="InterPro" id="IPR044256">
    <property type="entry name" value="HCF244-like"/>
</dbReference>
<dbReference type="GO" id="GO:0009523">
    <property type="term" value="C:photosystem II"/>
    <property type="evidence" value="ECO:0007669"/>
    <property type="project" value="UniProtKB-KW"/>
</dbReference>
<dbReference type="PANTHER" id="PTHR47128">
    <property type="match status" value="1"/>
</dbReference>
<dbReference type="Gene3D" id="3.40.50.720">
    <property type="entry name" value="NAD(P)-binding Rossmann-like Domain"/>
    <property type="match status" value="1"/>
</dbReference>
<reference evidence="6" key="1">
    <citation type="journal article" date="2014" name="Mol. Phylogenet. Evol.">
        <title>Nucleotide substitution analyses of the glaucophyte Cyanophora suggest an ancestrally lower mutation rate in plastid vs mitochondrial DNA for the Archaeplastida.</title>
        <authorList>
            <person name="Smith D.R."/>
            <person name="Jackson C.J."/>
            <person name="Reyes-Prieto A."/>
        </authorList>
    </citation>
    <scope>NUCLEOTIDE SEQUENCE</scope>
    <source>
        <strain evidence="6">NIES-763</strain>
    </source>
</reference>
<proteinExistence type="predicted"/>
<protein>
    <recommendedName>
        <fullName evidence="5">NmrA-like domain-containing protein</fullName>
    </recommendedName>
</protein>
<dbReference type="GO" id="GO:0015979">
    <property type="term" value="P:photosynthesis"/>
    <property type="evidence" value="ECO:0007669"/>
    <property type="project" value="UniProtKB-KW"/>
</dbReference>
<dbReference type="PANTHER" id="PTHR47128:SF2">
    <property type="entry name" value="PROTEIN HIGH CHLOROPHYLL FLUORESCENCE PHENOTYPE 244, CHLOROPLASTIC"/>
    <property type="match status" value="1"/>
</dbReference>
<dbReference type="GO" id="GO:0009536">
    <property type="term" value="C:plastid"/>
    <property type="evidence" value="ECO:0007669"/>
    <property type="project" value="UniProtKB-SubCell"/>
</dbReference>
<reference evidence="6" key="2">
    <citation type="submission" date="2014-07" db="EMBL/GenBank/DDBJ databases">
        <authorList>
            <person name="David S.R."/>
            <person name="Jackson C.J."/>
            <person name="Adrian R.-P."/>
        </authorList>
    </citation>
    <scope>NUCLEOTIDE SEQUENCE</scope>
    <source>
        <strain evidence="6">NIES-763</strain>
    </source>
</reference>
<evidence type="ECO:0000256" key="3">
    <source>
        <dbReference type="ARBA" id="ARBA00022640"/>
    </source>
</evidence>
<organism evidence="6">
    <name type="scientific">Cyanophora paradoxa</name>
    <dbReference type="NCBI Taxonomy" id="2762"/>
    <lineage>
        <taxon>Eukaryota</taxon>
        <taxon>Glaucocystophyceae</taxon>
        <taxon>Cyanophorales</taxon>
        <taxon>Cyanophoraceae</taxon>
        <taxon>Cyanophora</taxon>
    </lineage>
</organism>
<keyword evidence="4" id="KW-0604">Photosystem II</keyword>
<evidence type="ECO:0000256" key="2">
    <source>
        <dbReference type="ARBA" id="ARBA00022531"/>
    </source>
</evidence>
<dbReference type="InterPro" id="IPR008030">
    <property type="entry name" value="NmrA-like"/>
</dbReference>